<evidence type="ECO:0000259" key="1">
    <source>
        <dbReference type="Pfam" id="PF01826"/>
    </source>
</evidence>
<sequence length="56" mass="6224">MFVECAHCGPKTCKELGYPMPCSSACMTHGACFNGYVKSPEGTCILKEDCRKFYHI</sequence>
<comment type="caution">
    <text evidence="2">The sequence shown here is derived from an EMBL/GenBank/DDBJ whole genome shotgun (WGS) entry which is preliminary data.</text>
</comment>
<dbReference type="InParanoid" id="A0A212FPG1"/>
<evidence type="ECO:0000313" key="2">
    <source>
        <dbReference type="EMBL" id="OWR55603.1"/>
    </source>
</evidence>
<feature type="domain" description="TIL" evidence="1">
    <location>
        <begin position="2"/>
        <end position="50"/>
    </location>
</feature>
<protein>
    <recommendedName>
        <fullName evidence="1">TIL domain-containing protein</fullName>
    </recommendedName>
</protein>
<dbReference type="SUPFAM" id="SSF57567">
    <property type="entry name" value="Serine protease inhibitors"/>
    <property type="match status" value="1"/>
</dbReference>
<dbReference type="KEGG" id="dpl:KGM_210670"/>
<dbReference type="Proteomes" id="UP000007151">
    <property type="component" value="Unassembled WGS sequence"/>
</dbReference>
<dbReference type="InterPro" id="IPR036084">
    <property type="entry name" value="Ser_inhib-like_sf"/>
</dbReference>
<evidence type="ECO:0000313" key="3">
    <source>
        <dbReference type="Proteomes" id="UP000007151"/>
    </source>
</evidence>
<gene>
    <name evidence="2" type="ORF">KGM_210670</name>
</gene>
<dbReference type="InterPro" id="IPR002919">
    <property type="entry name" value="TIL_dom"/>
</dbReference>
<dbReference type="AlphaFoldDB" id="A0A212FPG1"/>
<accession>A0A212FPG1</accession>
<dbReference type="Pfam" id="PF01826">
    <property type="entry name" value="TIL"/>
    <property type="match status" value="1"/>
</dbReference>
<dbReference type="Gene3D" id="2.10.25.10">
    <property type="entry name" value="Laminin"/>
    <property type="match status" value="1"/>
</dbReference>
<name>A0A212FPG1_DANPL</name>
<reference evidence="2 3" key="1">
    <citation type="journal article" date="2011" name="Cell">
        <title>The monarch butterfly genome yields insights into long-distance migration.</title>
        <authorList>
            <person name="Zhan S."/>
            <person name="Merlin C."/>
            <person name="Boore J.L."/>
            <person name="Reppert S.M."/>
        </authorList>
    </citation>
    <scope>NUCLEOTIDE SEQUENCE [LARGE SCALE GENOMIC DNA]</scope>
    <source>
        <strain evidence="2">F-2</strain>
    </source>
</reference>
<organism evidence="2 3">
    <name type="scientific">Danaus plexippus plexippus</name>
    <dbReference type="NCBI Taxonomy" id="278856"/>
    <lineage>
        <taxon>Eukaryota</taxon>
        <taxon>Metazoa</taxon>
        <taxon>Ecdysozoa</taxon>
        <taxon>Arthropoda</taxon>
        <taxon>Hexapoda</taxon>
        <taxon>Insecta</taxon>
        <taxon>Pterygota</taxon>
        <taxon>Neoptera</taxon>
        <taxon>Endopterygota</taxon>
        <taxon>Lepidoptera</taxon>
        <taxon>Glossata</taxon>
        <taxon>Ditrysia</taxon>
        <taxon>Papilionoidea</taxon>
        <taxon>Nymphalidae</taxon>
        <taxon>Danainae</taxon>
        <taxon>Danaini</taxon>
        <taxon>Danaina</taxon>
        <taxon>Danaus</taxon>
        <taxon>Danaus</taxon>
    </lineage>
</organism>
<proteinExistence type="predicted"/>
<keyword evidence="3" id="KW-1185">Reference proteome</keyword>
<dbReference type="EMBL" id="AGBW02002972">
    <property type="protein sequence ID" value="OWR55603.1"/>
    <property type="molecule type" value="Genomic_DNA"/>
</dbReference>